<keyword evidence="4" id="KW-1185">Reference proteome</keyword>
<dbReference type="CDD" id="cd23451">
    <property type="entry name" value="beta-trefoil_Ricin_laminarinase"/>
    <property type="match status" value="1"/>
</dbReference>
<dbReference type="SUPFAM" id="SSF50370">
    <property type="entry name" value="Ricin B-like lectins"/>
    <property type="match status" value="1"/>
</dbReference>
<feature type="chain" id="PRO_5045844978" evidence="1">
    <location>
        <begin position="40"/>
        <end position="660"/>
    </location>
</feature>
<dbReference type="Gene3D" id="1.50.10.10">
    <property type="match status" value="1"/>
</dbReference>
<dbReference type="EMBL" id="JAZEWV010000001">
    <property type="protein sequence ID" value="MEE4540629.1"/>
    <property type="molecule type" value="Genomic_DNA"/>
</dbReference>
<organism evidence="3 4">
    <name type="scientific">Actinacidiphila polyblastidii</name>
    <dbReference type="NCBI Taxonomy" id="3110430"/>
    <lineage>
        <taxon>Bacteria</taxon>
        <taxon>Bacillati</taxon>
        <taxon>Actinomycetota</taxon>
        <taxon>Actinomycetes</taxon>
        <taxon>Kitasatosporales</taxon>
        <taxon>Streptomycetaceae</taxon>
        <taxon>Actinacidiphila</taxon>
    </lineage>
</organism>
<gene>
    <name evidence="3" type="ORF">V2S66_01430</name>
</gene>
<protein>
    <submittedName>
        <fullName evidence="3">Ricin-type beta-trefoil lectin domain protein</fullName>
    </submittedName>
</protein>
<evidence type="ECO:0000259" key="2">
    <source>
        <dbReference type="SMART" id="SM00458"/>
    </source>
</evidence>
<proteinExistence type="predicted"/>
<dbReference type="SMART" id="SM00458">
    <property type="entry name" value="RICIN"/>
    <property type="match status" value="1"/>
</dbReference>
<dbReference type="SUPFAM" id="SSF48208">
    <property type="entry name" value="Six-hairpin glycosidases"/>
    <property type="match status" value="1"/>
</dbReference>
<dbReference type="RefSeq" id="WP_330792488.1">
    <property type="nucleotide sequence ID" value="NZ_JAZEWV010000001.1"/>
</dbReference>
<comment type="caution">
    <text evidence="3">The sequence shown here is derived from an EMBL/GenBank/DDBJ whole genome shotgun (WGS) entry which is preliminary data.</text>
</comment>
<evidence type="ECO:0000256" key="1">
    <source>
        <dbReference type="SAM" id="SignalP"/>
    </source>
</evidence>
<feature type="signal peptide" evidence="1">
    <location>
        <begin position="1"/>
        <end position="39"/>
    </location>
</feature>
<name>A0ABU7P491_9ACTN</name>
<evidence type="ECO:0000313" key="4">
    <source>
        <dbReference type="Proteomes" id="UP001344658"/>
    </source>
</evidence>
<reference evidence="3 4" key="1">
    <citation type="submission" date="2023-12" db="EMBL/GenBank/DDBJ databases">
        <title>Streptomyces sp. V4-01.</title>
        <authorList>
            <person name="Somphong A."/>
            <person name="Phongsopitanun W."/>
        </authorList>
    </citation>
    <scope>NUCLEOTIDE SEQUENCE [LARGE SCALE GENOMIC DNA]</scope>
    <source>
        <strain evidence="3 4">V4-01</strain>
    </source>
</reference>
<dbReference type="Gene3D" id="2.60.420.10">
    <property type="entry name" value="Maltose phosphorylase, domain 3"/>
    <property type="match status" value="1"/>
</dbReference>
<dbReference type="Pfam" id="PF00652">
    <property type="entry name" value="Ricin_B_lectin"/>
    <property type="match status" value="1"/>
</dbReference>
<dbReference type="Gene3D" id="2.80.10.50">
    <property type="match status" value="2"/>
</dbReference>
<accession>A0ABU7P491</accession>
<dbReference type="InterPro" id="IPR008928">
    <property type="entry name" value="6-hairpin_glycosidase_sf"/>
</dbReference>
<dbReference type="Proteomes" id="UP001344658">
    <property type="component" value="Unassembled WGS sequence"/>
</dbReference>
<dbReference type="InterPro" id="IPR012341">
    <property type="entry name" value="6hp_glycosidase-like_sf"/>
</dbReference>
<dbReference type="InterPro" id="IPR035992">
    <property type="entry name" value="Ricin_B-like_lectins"/>
</dbReference>
<feature type="domain" description="Ricin B lectin" evidence="2">
    <location>
        <begin position="535"/>
        <end position="660"/>
    </location>
</feature>
<keyword evidence="1" id="KW-0732">Signal</keyword>
<dbReference type="PROSITE" id="PS50231">
    <property type="entry name" value="RICIN_B_LECTIN"/>
    <property type="match status" value="1"/>
</dbReference>
<evidence type="ECO:0000313" key="3">
    <source>
        <dbReference type="EMBL" id="MEE4540629.1"/>
    </source>
</evidence>
<dbReference type="InterPro" id="IPR000772">
    <property type="entry name" value="Ricin_B_lectin"/>
</dbReference>
<sequence>MLRLLRGPRPQPRQRRLRLKVSAGALILAAAAVTGTGTAATPAAAAGAARPTLTFANSATQAKLGAAYTKALANLLDTNTVGYDPSVYNSSGLMTANPQTFIRAGGGYSQPWTRDAAVNSWNAASLLEPKQAANTLWSAVVKQSNGQLIVQQDNEQWDQVVWAVGAWNHYLVTGDQTFLANAYQAATNTLTTRRNANYNSSYGLFQGPAFFNDGIAGYPAPPADSTESHGGYVGDYTATSTMMTLSTNAVYYQAYRSAALMASALGRPASEVSALNSQAASLKTAINQRLWNSAKGLYGYFLHGNDSMSGQLDQTEEGTGLSFAVLFGIAGPSQAQSIMQNAHLQPYGIVDTYPNYARYSDAQPGRHNVVVWPMVQGYWADAAAQSGNQARFAGEVQQLAGLADASGQFAEIYNAQTGAVDGGWQTGGHWGAAPDQTWSATAYLRMIDTDLFGITFGTGGITFKPTLPAGWGDATLSGVSYRGATLNIALHGSGNVISSFKLDGVTTSGNSIPASLTGTHAVDITLSGAQPLPSTGTILSASNSNKCADLSGGSSANGTHVQLWDCNNTAAQSWTRQADGTVRANGNCLDVNGGHTADGTLVQEWACNGTGAQQWTVSNGALVNPVSGKCLDVPGGNTANGTQLEIWTCNGGANQRWATP</sequence>
<dbReference type="Pfam" id="PF22422">
    <property type="entry name" value="MGH1-like_GH"/>
    <property type="match status" value="1"/>
</dbReference>
<dbReference type="InterPro" id="IPR054491">
    <property type="entry name" value="MGH1-like_GH"/>
</dbReference>